<dbReference type="RefSeq" id="WP_218173345.1">
    <property type="nucleotide sequence ID" value="NZ_QJJY01000001.1"/>
</dbReference>
<name>A0A318J487_BURPY</name>
<accession>A0A318J487</accession>
<reference evidence="1 2" key="1">
    <citation type="submission" date="2018-05" db="EMBL/GenBank/DDBJ databases">
        <title>Comparative genomics of bacterial root endophytes of switchgrass collected from native prairies over two seasons.</title>
        <authorList>
            <person name="Tang Y."/>
        </authorList>
    </citation>
    <scope>NUCLEOTIDE SEQUENCE [LARGE SCALE GENOMIC DNA]</scope>
    <source>
        <strain evidence="1 2">NFIX32</strain>
    </source>
</reference>
<proteinExistence type="predicted"/>
<gene>
    <name evidence="1" type="ORF">NA66_1001737</name>
</gene>
<evidence type="ECO:0000313" key="1">
    <source>
        <dbReference type="EMBL" id="PXX41127.1"/>
    </source>
</evidence>
<protein>
    <submittedName>
        <fullName evidence="1">Uncharacterized protein</fullName>
    </submittedName>
</protein>
<comment type="caution">
    <text evidence="1">The sequence shown here is derived from an EMBL/GenBank/DDBJ whole genome shotgun (WGS) entry which is preliminary data.</text>
</comment>
<dbReference type="AlphaFoldDB" id="A0A318J487"/>
<dbReference type="EMBL" id="QJJY01000001">
    <property type="protein sequence ID" value="PXX41127.1"/>
    <property type="molecule type" value="Genomic_DNA"/>
</dbReference>
<organism evidence="1 2">
    <name type="scientific">Burkholderia pyrrocinia</name>
    <name type="common">Pseudomonas pyrrocinia</name>
    <dbReference type="NCBI Taxonomy" id="60550"/>
    <lineage>
        <taxon>Bacteria</taxon>
        <taxon>Pseudomonadati</taxon>
        <taxon>Pseudomonadota</taxon>
        <taxon>Betaproteobacteria</taxon>
        <taxon>Burkholderiales</taxon>
        <taxon>Burkholderiaceae</taxon>
        <taxon>Burkholderia</taxon>
        <taxon>Burkholderia cepacia complex</taxon>
    </lineage>
</organism>
<sequence length="224" mass="24469">MSEKKTGLQRLREPFPEHQISLLPKPYKRDSPKGKCSECGGWHGLPAVHLSYVGHAALTDRLLECDENWSWEPLALGPDGLPLLDRDGGMWIRLTVCGVTRLGYGDAQGKTGPDATKERIGDALRNAAMRFGAALDLWHKGDLHGPEEGDGEENPQVETPHKGLAASSLKTHVEAIKKAPDMNSLKSLHASAYKAAHAVRDTVAEEIINEAKDARKLELEEVTS</sequence>
<dbReference type="Proteomes" id="UP000247755">
    <property type="component" value="Unassembled WGS sequence"/>
</dbReference>
<evidence type="ECO:0000313" key="2">
    <source>
        <dbReference type="Proteomes" id="UP000247755"/>
    </source>
</evidence>